<evidence type="ECO:0000313" key="2">
    <source>
        <dbReference type="EMBL" id="TFK45783.1"/>
    </source>
</evidence>
<proteinExistence type="predicted"/>
<name>A0A5C3MM27_9AGAM</name>
<accession>A0A5C3MM27</accession>
<sequence>MFCNTSIGWDCHFARCSATSSCEMDRVGMAALMIRGDAASTMTITRSTSRCTANLLATGGETEGQTYNEYMDSGIGDLPSTYLSTLAPSTASGTEARKDSKSRSTGRAGWTPPEPHGAISIRKDDFRIWTNRYTTVMSPTPYKKHRGVHENTNREILHLPPILHQLRGPHQQAANTTLHGPHLLQVSLTHRIMLQHYLSSAISEARNGCHSPGSTSQEVSVTKDLHELVLGRQLPGTGNRSLNGCSVTVRRRIAWDRAQEPDNEVLGGALVASMTEGANRSRINSEPDSASIGQVAGATGTDRA</sequence>
<feature type="region of interest" description="Disordered" evidence="1">
    <location>
        <begin position="86"/>
        <end position="117"/>
    </location>
</feature>
<keyword evidence="3" id="KW-1185">Reference proteome</keyword>
<gene>
    <name evidence="2" type="ORF">OE88DRAFT_1649083</name>
</gene>
<feature type="region of interest" description="Disordered" evidence="1">
    <location>
        <begin position="277"/>
        <end position="304"/>
    </location>
</feature>
<dbReference type="AlphaFoldDB" id="A0A5C3MM27"/>
<dbReference type="Proteomes" id="UP000305948">
    <property type="component" value="Unassembled WGS sequence"/>
</dbReference>
<evidence type="ECO:0000313" key="3">
    <source>
        <dbReference type="Proteomes" id="UP000305948"/>
    </source>
</evidence>
<reference evidence="2 3" key="1">
    <citation type="journal article" date="2019" name="Nat. Ecol. Evol.">
        <title>Megaphylogeny resolves global patterns of mushroom evolution.</title>
        <authorList>
            <person name="Varga T."/>
            <person name="Krizsan K."/>
            <person name="Foldi C."/>
            <person name="Dima B."/>
            <person name="Sanchez-Garcia M."/>
            <person name="Sanchez-Ramirez S."/>
            <person name="Szollosi G.J."/>
            <person name="Szarkandi J.G."/>
            <person name="Papp V."/>
            <person name="Albert L."/>
            <person name="Andreopoulos W."/>
            <person name="Angelini C."/>
            <person name="Antonin V."/>
            <person name="Barry K.W."/>
            <person name="Bougher N.L."/>
            <person name="Buchanan P."/>
            <person name="Buyck B."/>
            <person name="Bense V."/>
            <person name="Catcheside P."/>
            <person name="Chovatia M."/>
            <person name="Cooper J."/>
            <person name="Damon W."/>
            <person name="Desjardin D."/>
            <person name="Finy P."/>
            <person name="Geml J."/>
            <person name="Haridas S."/>
            <person name="Hughes K."/>
            <person name="Justo A."/>
            <person name="Karasinski D."/>
            <person name="Kautmanova I."/>
            <person name="Kiss B."/>
            <person name="Kocsube S."/>
            <person name="Kotiranta H."/>
            <person name="LaButti K.M."/>
            <person name="Lechner B.E."/>
            <person name="Liimatainen K."/>
            <person name="Lipzen A."/>
            <person name="Lukacs Z."/>
            <person name="Mihaltcheva S."/>
            <person name="Morgado L.N."/>
            <person name="Niskanen T."/>
            <person name="Noordeloos M.E."/>
            <person name="Ohm R.A."/>
            <person name="Ortiz-Santana B."/>
            <person name="Ovrebo C."/>
            <person name="Racz N."/>
            <person name="Riley R."/>
            <person name="Savchenko A."/>
            <person name="Shiryaev A."/>
            <person name="Soop K."/>
            <person name="Spirin V."/>
            <person name="Szebenyi C."/>
            <person name="Tomsovsky M."/>
            <person name="Tulloss R.E."/>
            <person name="Uehling J."/>
            <person name="Grigoriev I.V."/>
            <person name="Vagvolgyi C."/>
            <person name="Papp T."/>
            <person name="Martin F.M."/>
            <person name="Miettinen O."/>
            <person name="Hibbett D.S."/>
            <person name="Nagy L.G."/>
        </authorList>
    </citation>
    <scope>NUCLEOTIDE SEQUENCE [LARGE SCALE GENOMIC DNA]</scope>
    <source>
        <strain evidence="2 3">OMC1185</strain>
    </source>
</reference>
<dbReference type="EMBL" id="ML213537">
    <property type="protein sequence ID" value="TFK45783.1"/>
    <property type="molecule type" value="Genomic_DNA"/>
</dbReference>
<evidence type="ECO:0000256" key="1">
    <source>
        <dbReference type="SAM" id="MobiDB-lite"/>
    </source>
</evidence>
<organism evidence="2 3">
    <name type="scientific">Heliocybe sulcata</name>
    <dbReference type="NCBI Taxonomy" id="5364"/>
    <lineage>
        <taxon>Eukaryota</taxon>
        <taxon>Fungi</taxon>
        <taxon>Dikarya</taxon>
        <taxon>Basidiomycota</taxon>
        <taxon>Agaricomycotina</taxon>
        <taxon>Agaricomycetes</taxon>
        <taxon>Gloeophyllales</taxon>
        <taxon>Gloeophyllaceae</taxon>
        <taxon>Heliocybe</taxon>
    </lineage>
</organism>
<feature type="compositionally biased region" description="Polar residues" evidence="1">
    <location>
        <begin position="277"/>
        <end position="292"/>
    </location>
</feature>
<protein>
    <submittedName>
        <fullName evidence="2">Uncharacterized protein</fullName>
    </submittedName>
</protein>